<dbReference type="InterPro" id="IPR003333">
    <property type="entry name" value="CMAS"/>
</dbReference>
<dbReference type="Proteomes" id="UP000608955">
    <property type="component" value="Unassembled WGS sequence"/>
</dbReference>
<dbReference type="PANTHER" id="PTHR43667:SF2">
    <property type="entry name" value="FATTY ACID C-METHYL TRANSFERASE"/>
    <property type="match status" value="1"/>
</dbReference>
<evidence type="ECO:0000256" key="5">
    <source>
        <dbReference type="ARBA" id="ARBA00023098"/>
    </source>
</evidence>
<sequence length="428" mass="47641">MTTAHPRPATHRTTAGPRTEPAGRERRPDVAAVPDASWPVRAVAASVVRRALRRLPLRVRFAEGATVGLGGPLIEVRDPRAFHARIGRHGLIGFGESYMAGEWDAPDLPGALTVLAAHAASLIPAPLQRLRGLWAQRQPAAQRNTPDGARTNISRHYDLSNDLFALFLDETLTYSCAVFRGFPADRSLLAAAQHRKIDRLLDLAGVRDGTRLLEIGTGWGELALRAAARGAHVTSLTLSREQRELALTRVREAGLADRVRIDLRDYREARGTYDAVVSVEMIEAVGAEFWPVYFRTLDQRLAPGGRVALQAITMPHDRMLATRDTHTWIQKYVFPGGLIPSTEAVEQAVRDHTGLRVARRDGFGAHYAETLRLWRERFTERAGEAAALGFDETFRRLWTFYLAYSEAGFRSGYLDVQQYLLTKEDPAR</sequence>
<dbReference type="RefSeq" id="WP_190180106.1">
    <property type="nucleotide sequence ID" value="NZ_BMVF01000014.1"/>
</dbReference>
<feature type="region of interest" description="Disordered" evidence="6">
    <location>
        <begin position="1"/>
        <end position="30"/>
    </location>
</feature>
<evidence type="ECO:0000256" key="3">
    <source>
        <dbReference type="ARBA" id="ARBA00022679"/>
    </source>
</evidence>
<organism evidence="7 8">
    <name type="scientific">Streptomyces naganishii JCM 4654</name>
    <dbReference type="NCBI Taxonomy" id="1306179"/>
    <lineage>
        <taxon>Bacteria</taxon>
        <taxon>Bacillati</taxon>
        <taxon>Actinomycetota</taxon>
        <taxon>Actinomycetes</taxon>
        <taxon>Kitasatosporales</taxon>
        <taxon>Streptomycetaceae</taxon>
        <taxon>Streptomyces</taxon>
    </lineage>
</organism>
<dbReference type="PIRSF" id="PIRSF003085">
    <property type="entry name" value="CMAS"/>
    <property type="match status" value="1"/>
</dbReference>
<gene>
    <name evidence="7" type="primary">ufaA1</name>
    <name evidence="7" type="ORF">GCM10010508_50330</name>
</gene>
<comment type="caution">
    <text evidence="7">The sequence shown here is derived from an EMBL/GenBank/DDBJ whole genome shotgun (WGS) entry which is preliminary data.</text>
</comment>
<protein>
    <submittedName>
        <fullName evidence="7">Tuberculostearic acid methyltransferase UfaA1</fullName>
    </submittedName>
</protein>
<evidence type="ECO:0000256" key="1">
    <source>
        <dbReference type="ARBA" id="ARBA00010815"/>
    </source>
</evidence>
<name>A0A918Y752_9ACTN</name>
<dbReference type="AlphaFoldDB" id="A0A918Y752"/>
<dbReference type="GO" id="GO:0008610">
    <property type="term" value="P:lipid biosynthetic process"/>
    <property type="evidence" value="ECO:0007669"/>
    <property type="project" value="InterPro"/>
</dbReference>
<dbReference type="GO" id="GO:0008168">
    <property type="term" value="F:methyltransferase activity"/>
    <property type="evidence" value="ECO:0007669"/>
    <property type="project" value="UniProtKB-KW"/>
</dbReference>
<evidence type="ECO:0000256" key="6">
    <source>
        <dbReference type="SAM" id="MobiDB-lite"/>
    </source>
</evidence>
<evidence type="ECO:0000313" key="7">
    <source>
        <dbReference type="EMBL" id="GHD93441.1"/>
    </source>
</evidence>
<evidence type="ECO:0000313" key="8">
    <source>
        <dbReference type="Proteomes" id="UP000608955"/>
    </source>
</evidence>
<keyword evidence="3" id="KW-0808">Transferase</keyword>
<accession>A0A918Y752</accession>
<dbReference type="InterPro" id="IPR050723">
    <property type="entry name" value="CFA/CMAS"/>
</dbReference>
<dbReference type="PANTHER" id="PTHR43667">
    <property type="entry name" value="CYCLOPROPANE-FATTY-ACYL-PHOSPHOLIPID SYNTHASE"/>
    <property type="match status" value="1"/>
</dbReference>
<proteinExistence type="inferred from homology"/>
<dbReference type="GO" id="GO:0032259">
    <property type="term" value="P:methylation"/>
    <property type="evidence" value="ECO:0007669"/>
    <property type="project" value="UniProtKB-KW"/>
</dbReference>
<evidence type="ECO:0000256" key="4">
    <source>
        <dbReference type="ARBA" id="ARBA00022691"/>
    </source>
</evidence>
<dbReference type="EMBL" id="BMVF01000014">
    <property type="protein sequence ID" value="GHD93441.1"/>
    <property type="molecule type" value="Genomic_DNA"/>
</dbReference>
<keyword evidence="4" id="KW-0949">S-adenosyl-L-methionine</keyword>
<evidence type="ECO:0000256" key="2">
    <source>
        <dbReference type="ARBA" id="ARBA00022603"/>
    </source>
</evidence>
<reference evidence="7" key="1">
    <citation type="journal article" date="2014" name="Int. J. Syst. Evol. Microbiol.">
        <title>Complete genome sequence of Corynebacterium casei LMG S-19264T (=DSM 44701T), isolated from a smear-ripened cheese.</title>
        <authorList>
            <consortium name="US DOE Joint Genome Institute (JGI-PGF)"/>
            <person name="Walter F."/>
            <person name="Albersmeier A."/>
            <person name="Kalinowski J."/>
            <person name="Ruckert C."/>
        </authorList>
    </citation>
    <scope>NUCLEOTIDE SEQUENCE</scope>
    <source>
        <strain evidence="7">JCM 4654</strain>
    </source>
</reference>
<keyword evidence="8" id="KW-1185">Reference proteome</keyword>
<dbReference type="InterPro" id="IPR029063">
    <property type="entry name" value="SAM-dependent_MTases_sf"/>
</dbReference>
<dbReference type="Pfam" id="PF02353">
    <property type="entry name" value="CMAS"/>
    <property type="match status" value="1"/>
</dbReference>
<keyword evidence="2 7" id="KW-0489">Methyltransferase</keyword>
<keyword evidence="5" id="KW-0443">Lipid metabolism</keyword>
<dbReference type="SUPFAM" id="SSF53335">
    <property type="entry name" value="S-adenosyl-L-methionine-dependent methyltransferases"/>
    <property type="match status" value="1"/>
</dbReference>
<comment type="similarity">
    <text evidence="1">Belongs to the CFA/CMAS family.</text>
</comment>
<dbReference type="CDD" id="cd02440">
    <property type="entry name" value="AdoMet_MTases"/>
    <property type="match status" value="1"/>
</dbReference>
<reference evidence="7" key="2">
    <citation type="submission" date="2020-09" db="EMBL/GenBank/DDBJ databases">
        <authorList>
            <person name="Sun Q."/>
            <person name="Ohkuma M."/>
        </authorList>
    </citation>
    <scope>NUCLEOTIDE SEQUENCE</scope>
    <source>
        <strain evidence="7">JCM 4654</strain>
    </source>
</reference>
<dbReference type="Gene3D" id="3.40.50.150">
    <property type="entry name" value="Vaccinia Virus protein VP39"/>
    <property type="match status" value="1"/>
</dbReference>